<evidence type="ECO:0000256" key="2">
    <source>
        <dbReference type="SAM" id="MobiDB-lite"/>
    </source>
</evidence>
<dbReference type="Gene3D" id="3.40.50.300">
    <property type="entry name" value="P-loop containing nucleotide triphosphate hydrolases"/>
    <property type="match status" value="1"/>
</dbReference>
<comment type="caution">
    <text evidence="4">The sequence shown here is derived from an EMBL/GenBank/DDBJ whole genome shotgun (WGS) entry which is preliminary data.</text>
</comment>
<dbReference type="AlphaFoldDB" id="A0A8H6HTU7"/>
<evidence type="ECO:0000256" key="1">
    <source>
        <dbReference type="ARBA" id="ARBA00022737"/>
    </source>
</evidence>
<sequence length="790" mass="88014">MLTTTSRWPTPYNRSRPTTPRSTPSYPSCAKTCLSQNCEGNPSLPTASSTTSSLGQVLLPANGPVGAGSRATARTTQSRLPVFKKPVPHVLPSLLPPSTTSHKPQKPQQQGASFFSHAQNFHLETLVYNEAPRAGIQGPLQCAEQGWDQLVEHTAPNALLNSSARFDAPKCDKDTRVEVIREVKTWIMDRTTPTKLLCITGAAGAGKSALQQTIAEQCRSENILASTYFFWSGDPTRNTVSGFVPTIAYQLGLKNPVLRRILGAVVYRDPLIFQQSLSTQINALIIEPVTTFKLVEGEEAERTLPYAIFIDGLDECKDARRQVELLQAIETAILDQANSPFRLVIASRPEWPIRNALMGPLGNKAYHVPLSDKYDASGDIRRFLWRTLREIGLRRGNPRAHPSIWPTAEDIEWLVAAASGQFIYATTVVKYISERLGSPVDRLKIVLKWKPALEQRAAPFAALDALYTNILSTAMAAYEAVDTNDPEEFLPLLAAYRALCTYVSPMTMELVDSILGNPENAHAIVISDLRSVVHANEVGDLQFYHKSFEDFLDSKLRAKELYVSPERVAAFVICRILNKICQTEWQDELDSGRRLTIVALCETLARYPPDDPEIATERRGTLSPLLASFTRLGGFSCLQDYHDSICVSRASTSDINCAASASREDAFEWACSSEEHLFRLGENLGILAFEEIIPSLTEMTSVDFEVYTAMQIWLCSLGNKLMARARRGYVTVTNRRHLERLRADLHPSPRAYDPQWWGMIAEVYDSLRNLMGPGPSSENCFIFLRQLQCR</sequence>
<evidence type="ECO:0000259" key="3">
    <source>
        <dbReference type="Pfam" id="PF24883"/>
    </source>
</evidence>
<keyword evidence="5" id="KW-1185">Reference proteome</keyword>
<dbReference type="SUPFAM" id="SSF52540">
    <property type="entry name" value="P-loop containing nucleoside triphosphate hydrolases"/>
    <property type="match status" value="1"/>
</dbReference>
<dbReference type="Proteomes" id="UP000521943">
    <property type="component" value="Unassembled WGS sequence"/>
</dbReference>
<dbReference type="Pfam" id="PF24883">
    <property type="entry name" value="NPHP3_N"/>
    <property type="match status" value="1"/>
</dbReference>
<protein>
    <recommendedName>
        <fullName evidence="3">Nephrocystin 3-like N-terminal domain-containing protein</fullName>
    </recommendedName>
</protein>
<dbReference type="EMBL" id="JACGCI010000041">
    <property type="protein sequence ID" value="KAF6753118.1"/>
    <property type="molecule type" value="Genomic_DNA"/>
</dbReference>
<accession>A0A8H6HTU7</accession>
<proteinExistence type="predicted"/>
<dbReference type="OrthoDB" id="5967843at2759"/>
<evidence type="ECO:0000313" key="5">
    <source>
        <dbReference type="Proteomes" id="UP000521943"/>
    </source>
</evidence>
<reference evidence="4 5" key="1">
    <citation type="submission" date="2020-07" db="EMBL/GenBank/DDBJ databases">
        <title>Comparative genomics of pyrophilous fungi reveals a link between fire events and developmental genes.</title>
        <authorList>
            <consortium name="DOE Joint Genome Institute"/>
            <person name="Steindorff A.S."/>
            <person name="Carver A."/>
            <person name="Calhoun S."/>
            <person name="Stillman K."/>
            <person name="Liu H."/>
            <person name="Lipzen A."/>
            <person name="Pangilinan J."/>
            <person name="Labutti K."/>
            <person name="Bruns T.D."/>
            <person name="Grigoriev I.V."/>
        </authorList>
    </citation>
    <scope>NUCLEOTIDE SEQUENCE [LARGE SCALE GENOMIC DNA]</scope>
    <source>
        <strain evidence="4 5">CBS 144469</strain>
    </source>
</reference>
<dbReference type="InterPro" id="IPR027417">
    <property type="entry name" value="P-loop_NTPase"/>
</dbReference>
<name>A0A8H6HTU7_9AGAR</name>
<feature type="compositionally biased region" description="Low complexity" evidence="2">
    <location>
        <begin position="9"/>
        <end position="28"/>
    </location>
</feature>
<dbReference type="InterPro" id="IPR056884">
    <property type="entry name" value="NPHP3-like_N"/>
</dbReference>
<keyword evidence="1" id="KW-0677">Repeat</keyword>
<gene>
    <name evidence="4" type="ORF">DFP72DRAFT_436442</name>
</gene>
<feature type="region of interest" description="Disordered" evidence="2">
    <location>
        <begin position="1"/>
        <end position="29"/>
    </location>
</feature>
<feature type="domain" description="Nephrocystin 3-like N-terminal" evidence="3">
    <location>
        <begin position="182"/>
        <end position="348"/>
    </location>
</feature>
<dbReference type="PANTHER" id="PTHR10039">
    <property type="entry name" value="AMELOGENIN"/>
    <property type="match status" value="1"/>
</dbReference>
<organism evidence="4 5">
    <name type="scientific">Ephemerocybe angulata</name>
    <dbReference type="NCBI Taxonomy" id="980116"/>
    <lineage>
        <taxon>Eukaryota</taxon>
        <taxon>Fungi</taxon>
        <taxon>Dikarya</taxon>
        <taxon>Basidiomycota</taxon>
        <taxon>Agaricomycotina</taxon>
        <taxon>Agaricomycetes</taxon>
        <taxon>Agaricomycetidae</taxon>
        <taxon>Agaricales</taxon>
        <taxon>Agaricineae</taxon>
        <taxon>Psathyrellaceae</taxon>
        <taxon>Ephemerocybe</taxon>
    </lineage>
</organism>
<dbReference type="PANTHER" id="PTHR10039:SF17">
    <property type="entry name" value="FUNGAL STAND N-TERMINAL GOODBYE DOMAIN-CONTAINING PROTEIN-RELATED"/>
    <property type="match status" value="1"/>
</dbReference>
<evidence type="ECO:0000313" key="4">
    <source>
        <dbReference type="EMBL" id="KAF6753118.1"/>
    </source>
</evidence>